<evidence type="ECO:0000259" key="10">
    <source>
        <dbReference type="Pfam" id="PF02727"/>
    </source>
</evidence>
<dbReference type="InterPro" id="IPR049948">
    <property type="entry name" value="Cu_Am_ox_TPQ-bd"/>
</dbReference>
<dbReference type="FunFam" id="3.10.450.40:FF:000007">
    <property type="entry name" value="Amine oxidase"/>
    <property type="match status" value="1"/>
</dbReference>
<dbReference type="Gene3D" id="3.10.450.40">
    <property type="match status" value="2"/>
</dbReference>
<reference evidence="12" key="3">
    <citation type="submission" date="2025-09" db="UniProtKB">
        <authorList>
            <consortium name="Ensembl"/>
        </authorList>
    </citation>
    <scope>IDENTIFICATION</scope>
</reference>
<reference evidence="12" key="2">
    <citation type="submission" date="2025-08" db="UniProtKB">
        <authorList>
            <consortium name="Ensembl"/>
        </authorList>
    </citation>
    <scope>IDENTIFICATION</scope>
</reference>
<dbReference type="OMA" id="CMFEIDK"/>
<evidence type="ECO:0000256" key="3">
    <source>
        <dbReference type="ARBA" id="ARBA00022772"/>
    </source>
</evidence>
<feature type="modified residue" description="2',4',5'-topaquinone" evidence="7">
    <location>
        <position position="463"/>
    </location>
</feature>
<keyword evidence="2 8" id="KW-0479">Metal-binding</keyword>
<feature type="domain" description="Copper amine oxidase N3-terminal" evidence="11">
    <location>
        <begin position="163"/>
        <end position="259"/>
    </location>
</feature>
<dbReference type="InterPro" id="IPR036460">
    <property type="entry name" value="Cu_amine_oxidase_C_sf"/>
</dbReference>
<dbReference type="SUPFAM" id="SSF49998">
    <property type="entry name" value="Amine oxidase catalytic domain"/>
    <property type="match status" value="1"/>
</dbReference>
<dbReference type="EC" id="1.4.3.-" evidence="8"/>
<feature type="active site" description="Schiff-base intermediate with substrate; via topaquinone" evidence="6">
    <location>
        <position position="463"/>
    </location>
</feature>
<dbReference type="InterPro" id="IPR015800">
    <property type="entry name" value="Cu_amine_oxidase_N2"/>
</dbReference>
<dbReference type="Pfam" id="PF02728">
    <property type="entry name" value="Cu_amine_oxidN3"/>
    <property type="match status" value="1"/>
</dbReference>
<dbReference type="Gene3D" id="2.70.98.20">
    <property type="entry name" value="Copper amine oxidase, catalytic domain"/>
    <property type="match status" value="1"/>
</dbReference>
<keyword evidence="13" id="KW-1185">Reference proteome</keyword>
<dbReference type="InterPro" id="IPR015798">
    <property type="entry name" value="Cu_amine_oxidase_C"/>
</dbReference>
<dbReference type="FunFam" id="3.10.450.40:FF:000001">
    <property type="entry name" value="Amine oxidase"/>
    <property type="match status" value="1"/>
</dbReference>
<dbReference type="GO" id="GO:0048038">
    <property type="term" value="F:quinone binding"/>
    <property type="evidence" value="ECO:0007669"/>
    <property type="project" value="InterPro"/>
</dbReference>
<feature type="active site" description="Proton acceptor" evidence="6">
    <location>
        <position position="378"/>
    </location>
</feature>
<dbReference type="RefSeq" id="XP_028558503.1">
    <property type="nucleotide sequence ID" value="XM_028702670.1"/>
</dbReference>
<name>A0A670IYC6_PODMU</name>
<sequence length="758" mass="85741">MNMKAVVVILVLALATIFALVCVLMTRKEKVVRCGVSGLQNSPEGTNRDPSEIFADLSAAEMVQVVKYLKENLGVRLEDASRAKPSDNCIYYLDTYFPSKEVALGFLDHGRAQPHREALAVVYFGNQPDPNVTEFVVGPLPNPMGHRDITLKKFGRKVPYHSRPVTVKEYKDIDIFIFRELEAANNFLRECCEYNRSNLATLTTAPRGFESGDRATWFVLFHNVNGSGYYIHPIGLEVLVDHRSLNISEWKVKKVFYNGQYYENMAHLEKEFRDGRVKEVRVKAAHLKNDFTSRKPSESSPHPGPLQFEPLGMRYTVAGSHVVYRSWSFAFGMNVNAGPRLFNIRFGEERIVYELSLQEALATYGSNCPGGMVTRYMDGTLGIGKFSYELVRGVDCPYTATYVDRHYLIDSDTPRLNKNSFCIFEHDMGVPLRRHFSDMGSFYYGGLNNYALVLRAISTLINYDYVWDFVFYQNGAIEVKVHATGYISTSFLTEGGTAFGNRVGEHTLGTMHNHLMNYKVDLDVGGIKNSLVALDMAFESVAAPWSPEHQIQRPVLTTRTLDKEEDAAFPLDGKVPRYLHFATSRENQWNHQRSYRIQITSFAGEHLPEASTMERSISWGRYKVAVTKRKEEELISTCIYNQNDPWDPLVVFADFIDNETIVNEDLVAWISTGFFHVPHAEDIPNTVTVGNGVGFILRPYNFFNDDPSSRSPDGVYFTMDQDASQCDVNPVACLQETASCSPNLPPFTFSGFQNFTSP</sequence>
<dbReference type="Pfam" id="PF02727">
    <property type="entry name" value="Cu_amine_oxidN2"/>
    <property type="match status" value="1"/>
</dbReference>
<evidence type="ECO:0000259" key="9">
    <source>
        <dbReference type="Pfam" id="PF01179"/>
    </source>
</evidence>
<dbReference type="Proteomes" id="UP000472272">
    <property type="component" value="Chromosome 13"/>
</dbReference>
<dbReference type="GO" id="GO:0009308">
    <property type="term" value="P:amine metabolic process"/>
    <property type="evidence" value="ECO:0007669"/>
    <property type="project" value="UniProtKB-UniRule"/>
</dbReference>
<organism evidence="12 13">
    <name type="scientific">Podarcis muralis</name>
    <name type="common">Wall lizard</name>
    <name type="synonym">Lacerta muralis</name>
    <dbReference type="NCBI Taxonomy" id="64176"/>
    <lineage>
        <taxon>Eukaryota</taxon>
        <taxon>Metazoa</taxon>
        <taxon>Chordata</taxon>
        <taxon>Craniata</taxon>
        <taxon>Vertebrata</taxon>
        <taxon>Euteleostomi</taxon>
        <taxon>Lepidosauria</taxon>
        <taxon>Squamata</taxon>
        <taxon>Bifurcata</taxon>
        <taxon>Unidentata</taxon>
        <taxon>Episquamata</taxon>
        <taxon>Laterata</taxon>
        <taxon>Lacertibaenia</taxon>
        <taxon>Lacertidae</taxon>
        <taxon>Podarcis</taxon>
    </lineage>
</organism>
<accession>A0A670IYC6</accession>
<dbReference type="InterPro" id="IPR015802">
    <property type="entry name" value="Cu_amine_oxidase_N3"/>
</dbReference>
<evidence type="ECO:0000256" key="2">
    <source>
        <dbReference type="ARBA" id="ARBA00022723"/>
    </source>
</evidence>
<dbReference type="AlphaFoldDB" id="A0A670IYC6"/>
<feature type="domain" description="Copper amine oxidase catalytic" evidence="9">
    <location>
        <begin position="307"/>
        <end position="708"/>
    </location>
</feature>
<evidence type="ECO:0000256" key="7">
    <source>
        <dbReference type="PIRSR" id="PIRSR600269-51"/>
    </source>
</evidence>
<dbReference type="GO" id="GO:0005886">
    <property type="term" value="C:plasma membrane"/>
    <property type="evidence" value="ECO:0007669"/>
    <property type="project" value="TreeGrafter"/>
</dbReference>
<evidence type="ECO:0000256" key="6">
    <source>
        <dbReference type="PIRSR" id="PIRSR600269-50"/>
    </source>
</evidence>
<dbReference type="Pfam" id="PF01179">
    <property type="entry name" value="Cu_amine_oxid"/>
    <property type="match status" value="1"/>
</dbReference>
<dbReference type="PANTHER" id="PTHR10638">
    <property type="entry name" value="COPPER AMINE OXIDASE"/>
    <property type="match status" value="1"/>
</dbReference>
<comment type="cofactor">
    <cofactor evidence="8">
        <name>Cu cation</name>
        <dbReference type="ChEBI" id="CHEBI:23378"/>
    </cofactor>
    <text evidence="8">Contains 1 topaquinone per subunit.</text>
</comment>
<keyword evidence="5 8" id="KW-0186">Copper</keyword>
<dbReference type="PRINTS" id="PR00766">
    <property type="entry name" value="CUDAOXIDASE"/>
</dbReference>
<dbReference type="PANTHER" id="PTHR10638:SF4">
    <property type="entry name" value="RETINA-SPECIFIC COPPER AMINE OXIDASE"/>
    <property type="match status" value="1"/>
</dbReference>
<dbReference type="SUPFAM" id="SSF54416">
    <property type="entry name" value="Amine oxidase N-terminal region"/>
    <property type="match status" value="2"/>
</dbReference>
<dbReference type="GO" id="GO:0005507">
    <property type="term" value="F:copper ion binding"/>
    <property type="evidence" value="ECO:0007669"/>
    <property type="project" value="InterPro"/>
</dbReference>
<dbReference type="KEGG" id="pmua:114581941"/>
<keyword evidence="4 8" id="KW-0560">Oxidoreductase</keyword>
<feature type="domain" description="Copper amine oxidase N2-terminal" evidence="10">
    <location>
        <begin position="72"/>
        <end position="143"/>
    </location>
</feature>
<protein>
    <recommendedName>
        <fullName evidence="8">Amine oxidase</fullName>
        <ecNumber evidence="8">1.4.3.-</ecNumber>
    </recommendedName>
</protein>
<dbReference type="InterPro" id="IPR000269">
    <property type="entry name" value="Cu_amine_oxidase"/>
</dbReference>
<evidence type="ECO:0000256" key="1">
    <source>
        <dbReference type="ARBA" id="ARBA00007983"/>
    </source>
</evidence>
<dbReference type="InterPro" id="IPR016182">
    <property type="entry name" value="Cu_amine_oxidase_N-reg"/>
</dbReference>
<reference evidence="12 13" key="1">
    <citation type="journal article" date="2019" name="Proc. Natl. Acad. Sci. U.S.A.">
        <title>Regulatory changes in pterin and carotenoid genes underlie balanced color polymorphisms in the wall lizard.</title>
        <authorList>
            <person name="Andrade P."/>
            <person name="Pinho C."/>
            <person name="Perez I de Lanuza G."/>
            <person name="Afonso S."/>
            <person name="Brejcha J."/>
            <person name="Rubin C.J."/>
            <person name="Wallerman O."/>
            <person name="Pereira P."/>
            <person name="Sabatino S.J."/>
            <person name="Bellati A."/>
            <person name="Pellitteri-Rosa D."/>
            <person name="Bosakova Z."/>
            <person name="Bunikis I."/>
            <person name="Carretero M.A."/>
            <person name="Feiner N."/>
            <person name="Marsik P."/>
            <person name="Pauperio F."/>
            <person name="Salvi D."/>
            <person name="Soler L."/>
            <person name="While G.M."/>
            <person name="Uller T."/>
            <person name="Font E."/>
            <person name="Andersson L."/>
            <person name="Carneiro M."/>
        </authorList>
    </citation>
    <scope>NUCLEOTIDE SEQUENCE</scope>
</reference>
<evidence type="ECO:0000256" key="4">
    <source>
        <dbReference type="ARBA" id="ARBA00023002"/>
    </source>
</evidence>
<evidence type="ECO:0000313" key="13">
    <source>
        <dbReference type="Proteomes" id="UP000472272"/>
    </source>
</evidence>
<comment type="PTM">
    <text evidence="7 8">Topaquinone (TPQ) is generated by copper-dependent autoxidation of a specific tyrosyl residue.</text>
</comment>
<evidence type="ECO:0000259" key="11">
    <source>
        <dbReference type="Pfam" id="PF02728"/>
    </source>
</evidence>
<dbReference type="Ensembl" id="ENSPMRT00000018108.1">
    <property type="protein sequence ID" value="ENSPMRP00000017000.1"/>
    <property type="gene ID" value="ENSPMRG00000011278.1"/>
</dbReference>
<evidence type="ECO:0000256" key="5">
    <source>
        <dbReference type="ARBA" id="ARBA00023008"/>
    </source>
</evidence>
<gene>
    <name evidence="12" type="primary">LOC114581941</name>
</gene>
<proteinExistence type="inferred from homology"/>
<dbReference type="OrthoDB" id="5379943at2759"/>
<dbReference type="PROSITE" id="PS01164">
    <property type="entry name" value="COPPER_AMINE_OXID_1"/>
    <property type="match status" value="1"/>
</dbReference>
<dbReference type="GeneID" id="114581941"/>
<dbReference type="FunFam" id="2.70.98.20:FF:000002">
    <property type="entry name" value="Amine oxidase"/>
    <property type="match status" value="1"/>
</dbReference>
<comment type="similarity">
    <text evidence="1 8">Belongs to the copper/topaquinone oxidase family.</text>
</comment>
<dbReference type="GeneTree" id="ENSGT00950000183207"/>
<dbReference type="GO" id="GO:0008131">
    <property type="term" value="F:primary methylamine oxidase activity"/>
    <property type="evidence" value="ECO:0007669"/>
    <property type="project" value="InterPro"/>
</dbReference>
<evidence type="ECO:0000313" key="12">
    <source>
        <dbReference type="Ensembl" id="ENSPMRP00000017000.1"/>
    </source>
</evidence>
<evidence type="ECO:0000256" key="8">
    <source>
        <dbReference type="RuleBase" id="RU000672"/>
    </source>
</evidence>
<keyword evidence="3 6" id="KW-0801">TPQ</keyword>